<evidence type="ECO:0000313" key="2">
    <source>
        <dbReference type="EMBL" id="XCG64470.1"/>
    </source>
</evidence>
<dbReference type="CDD" id="cd00093">
    <property type="entry name" value="HTH_XRE"/>
    <property type="match status" value="1"/>
</dbReference>
<dbReference type="PROSITE" id="PS50943">
    <property type="entry name" value="HTH_CROC1"/>
    <property type="match status" value="1"/>
</dbReference>
<evidence type="ECO:0000259" key="1">
    <source>
        <dbReference type="PROSITE" id="PS50943"/>
    </source>
</evidence>
<dbReference type="Pfam" id="PF01381">
    <property type="entry name" value="HTH_3"/>
    <property type="match status" value="1"/>
</dbReference>
<accession>A0AAU8DR47</accession>
<dbReference type="SMART" id="SM00530">
    <property type="entry name" value="HTH_XRE"/>
    <property type="match status" value="1"/>
</dbReference>
<dbReference type="AlphaFoldDB" id="A0AAU8DR47"/>
<dbReference type="RefSeq" id="WP_353650083.1">
    <property type="nucleotide sequence ID" value="NZ_CP159218.1"/>
</dbReference>
<reference evidence="2" key="1">
    <citation type="submission" date="2024-05" db="EMBL/GenBank/DDBJ databases">
        <authorList>
            <person name="Cai S.Y."/>
            <person name="Jin L.M."/>
            <person name="Li H.R."/>
        </authorList>
    </citation>
    <scope>NUCLEOTIDE SEQUENCE</scope>
    <source>
        <strain evidence="2">A5-74</strain>
    </source>
</reference>
<dbReference type="InterPro" id="IPR010982">
    <property type="entry name" value="Lambda_DNA-bd_dom_sf"/>
</dbReference>
<dbReference type="InterPro" id="IPR001387">
    <property type="entry name" value="Cro/C1-type_HTH"/>
</dbReference>
<gene>
    <name evidence="2" type="ORF">ABLG96_03785</name>
</gene>
<dbReference type="GO" id="GO:0003677">
    <property type="term" value="F:DNA binding"/>
    <property type="evidence" value="ECO:0007669"/>
    <property type="project" value="InterPro"/>
</dbReference>
<dbReference type="Gene3D" id="1.10.260.40">
    <property type="entry name" value="lambda repressor-like DNA-binding domains"/>
    <property type="match status" value="1"/>
</dbReference>
<name>A0AAU8DR47_9ACTN</name>
<dbReference type="EMBL" id="CP159218">
    <property type="protein sequence ID" value="XCG64470.1"/>
    <property type="molecule type" value="Genomic_DNA"/>
</dbReference>
<feature type="domain" description="HTH cro/C1-type" evidence="1">
    <location>
        <begin position="20"/>
        <end position="79"/>
    </location>
</feature>
<protein>
    <submittedName>
        <fullName evidence="2">Helix-turn-helix transcriptional regulator</fullName>
    </submittedName>
</protein>
<organism evidence="2">
    <name type="scientific">Nakamurella sp. A5-74</name>
    <dbReference type="NCBI Taxonomy" id="3158264"/>
    <lineage>
        <taxon>Bacteria</taxon>
        <taxon>Bacillati</taxon>
        <taxon>Actinomycetota</taxon>
        <taxon>Actinomycetes</taxon>
        <taxon>Nakamurellales</taxon>
        <taxon>Nakamurellaceae</taxon>
        <taxon>Nakamurella</taxon>
    </lineage>
</organism>
<sequence>MADETNTTGTDPEEAFAVNVRSTRDRLDMSQADLAEAVRLRGHPFHQTTIYKIETGARRVNLSEAVAIAQVLDTPLNELVIDADPVKRQMQRWASYSLRSQEEVARFREQLPIWERTHQAASAVFFALNNLLRARDQNDSPAVLDALVTIRRHAGFHEGPLSEAPTTSAFATLSGTEARELLLSVGAPREVVEQAWRDTLSDPEPARFDEMDDDEYERIGPPAQAFFDKVLTRWAAPDAEA</sequence>
<dbReference type="SUPFAM" id="SSF47413">
    <property type="entry name" value="lambda repressor-like DNA-binding domains"/>
    <property type="match status" value="1"/>
</dbReference>
<proteinExistence type="predicted"/>